<dbReference type="Proteomes" id="UP000198378">
    <property type="component" value="Unassembled WGS sequence"/>
</dbReference>
<dbReference type="AlphaFoldDB" id="A0AA91TC05"/>
<protein>
    <submittedName>
        <fullName evidence="1">Uncharacterized protein</fullName>
    </submittedName>
</protein>
<keyword evidence="2" id="KW-1185">Reference proteome</keyword>
<organism evidence="1 2">
    <name type="scientific">Geobacillus thermocatenulatus</name>
    <dbReference type="NCBI Taxonomy" id="33938"/>
    <lineage>
        <taxon>Bacteria</taxon>
        <taxon>Bacillati</taxon>
        <taxon>Bacillota</taxon>
        <taxon>Bacilli</taxon>
        <taxon>Bacillales</taxon>
        <taxon>Anoxybacillaceae</taxon>
        <taxon>Geobacillus</taxon>
        <taxon>Geobacillus thermoleovorans group</taxon>
    </lineage>
</organism>
<gene>
    <name evidence="1" type="ORF">B9L19_10625</name>
</gene>
<evidence type="ECO:0000313" key="2">
    <source>
        <dbReference type="Proteomes" id="UP000198378"/>
    </source>
</evidence>
<accession>A0AA91TC05</accession>
<proteinExistence type="predicted"/>
<sequence>MQQLFWLRKLYRCNEEVYHILDGKAVGLFSTVGGKPQASPSRQGVTEDRTTACFTDPYMGL</sequence>
<comment type="caution">
    <text evidence="1">The sequence shown here is derived from an EMBL/GenBank/DDBJ whole genome shotgun (WGS) entry which is preliminary data.</text>
</comment>
<dbReference type="EMBL" id="NEWK01000002">
    <property type="protein sequence ID" value="OXB86020.1"/>
    <property type="molecule type" value="Genomic_DNA"/>
</dbReference>
<evidence type="ECO:0000313" key="1">
    <source>
        <dbReference type="EMBL" id="OXB86020.1"/>
    </source>
</evidence>
<name>A0AA91TC05_9BACL</name>
<reference evidence="1 2" key="1">
    <citation type="submission" date="2017-05" db="EMBL/GenBank/DDBJ databases">
        <title>The genome sequence of Geobacillus thermocatenulatus DSM 730.</title>
        <authorList>
            <person name="Ramaloko W.T."/>
            <person name="Koen N."/>
            <person name="Polliack S."/>
            <person name="Aliyu H."/>
            <person name="Lebre P."/>
            <person name="Mohr T."/>
            <person name="Oswald F."/>
            <person name="Zwick M."/>
            <person name="Neumann A."/>
            <person name="Syldatk C."/>
            <person name="Cowan D."/>
            <person name="De Maayer P."/>
        </authorList>
    </citation>
    <scope>NUCLEOTIDE SEQUENCE [LARGE SCALE GENOMIC DNA]</scope>
    <source>
        <strain evidence="1 2">BGSC 93A1</strain>
    </source>
</reference>